<comment type="caution">
    <text evidence="3">The sequence shown here is derived from an EMBL/GenBank/DDBJ whole genome shotgun (WGS) entry which is preliminary data.</text>
</comment>
<dbReference type="Proteomes" id="UP000717515">
    <property type="component" value="Unassembled WGS sequence"/>
</dbReference>
<dbReference type="EMBL" id="JAIFTL010000020">
    <property type="protein sequence ID" value="KAG9326387.1"/>
    <property type="molecule type" value="Genomic_DNA"/>
</dbReference>
<evidence type="ECO:0000313" key="4">
    <source>
        <dbReference type="Proteomes" id="UP000717515"/>
    </source>
</evidence>
<evidence type="ECO:0000256" key="2">
    <source>
        <dbReference type="SAM" id="SignalP"/>
    </source>
</evidence>
<feature type="chain" id="PRO_5040473816" description="Secreted protein" evidence="2">
    <location>
        <begin position="23"/>
        <end position="247"/>
    </location>
</feature>
<evidence type="ECO:0000313" key="3">
    <source>
        <dbReference type="EMBL" id="KAG9326387.1"/>
    </source>
</evidence>
<sequence>MRFAKSLLLSTAAVALLSMVAAQDAAENSSPNAVGEAGIPDLIVIESDPATSGNSDEGDDEGDNYDDNDGEDSSEEEASAAAIMAADNTNYNHKLCPLWGKTALIMDRNFFCIFLPVRGQRVDSALKDTFVAAPACTSQLSRVLGTDSLPYGFIKSSGVTKGPNNKWIQVTGKMDPTQYDFHKKDQGAAYHHGIAKGATCLGYSHFLQFIEPNSKMYCLRCCKNKQDCPVEKSREGCWGAFGNTVKV</sequence>
<gene>
    <name evidence="3" type="ORF">KVV02_008007</name>
</gene>
<accession>A0A9P8A8N1</accession>
<feature type="signal peptide" evidence="2">
    <location>
        <begin position="1"/>
        <end position="22"/>
    </location>
</feature>
<feature type="compositionally biased region" description="Acidic residues" evidence="1">
    <location>
        <begin position="56"/>
        <end position="78"/>
    </location>
</feature>
<name>A0A9P8A8N1_MORAP</name>
<evidence type="ECO:0008006" key="5">
    <source>
        <dbReference type="Google" id="ProtNLM"/>
    </source>
</evidence>
<reference evidence="3" key="1">
    <citation type="submission" date="2021-07" db="EMBL/GenBank/DDBJ databases">
        <title>Draft genome of Mortierella alpina, strain LL118, isolated from an aspen leaf litter sample.</title>
        <authorList>
            <person name="Yang S."/>
            <person name="Vinatzer B.A."/>
        </authorList>
    </citation>
    <scope>NUCLEOTIDE SEQUENCE</scope>
    <source>
        <strain evidence="3">LL118</strain>
    </source>
</reference>
<proteinExistence type="predicted"/>
<evidence type="ECO:0000256" key="1">
    <source>
        <dbReference type="SAM" id="MobiDB-lite"/>
    </source>
</evidence>
<protein>
    <recommendedName>
        <fullName evidence="5">Secreted protein</fullName>
    </recommendedName>
</protein>
<organism evidence="3 4">
    <name type="scientific">Mortierella alpina</name>
    <name type="common">Oleaginous fungus</name>
    <name type="synonym">Mortierella renispora</name>
    <dbReference type="NCBI Taxonomy" id="64518"/>
    <lineage>
        <taxon>Eukaryota</taxon>
        <taxon>Fungi</taxon>
        <taxon>Fungi incertae sedis</taxon>
        <taxon>Mucoromycota</taxon>
        <taxon>Mortierellomycotina</taxon>
        <taxon>Mortierellomycetes</taxon>
        <taxon>Mortierellales</taxon>
        <taxon>Mortierellaceae</taxon>
        <taxon>Mortierella</taxon>
    </lineage>
</organism>
<dbReference type="AlphaFoldDB" id="A0A9P8A8N1"/>
<feature type="region of interest" description="Disordered" evidence="1">
    <location>
        <begin position="46"/>
        <end position="79"/>
    </location>
</feature>
<keyword evidence="2" id="KW-0732">Signal</keyword>